<dbReference type="Gene3D" id="3.10.580.10">
    <property type="entry name" value="CBS-domain"/>
    <property type="match status" value="1"/>
</dbReference>
<dbReference type="CDD" id="cd04586">
    <property type="entry name" value="CBS_pair_BON_assoc"/>
    <property type="match status" value="1"/>
</dbReference>
<accession>A0A520X755</accession>
<evidence type="ECO:0000256" key="2">
    <source>
        <dbReference type="PROSITE-ProRule" id="PRU00703"/>
    </source>
</evidence>
<feature type="domain" description="CBS" evidence="3">
    <location>
        <begin position="98"/>
        <end position="155"/>
    </location>
</feature>
<dbReference type="InterPro" id="IPR046342">
    <property type="entry name" value="CBS_dom_sf"/>
</dbReference>
<evidence type="ECO:0000259" key="3">
    <source>
        <dbReference type="PROSITE" id="PS51371"/>
    </source>
</evidence>
<dbReference type="PROSITE" id="PS51371">
    <property type="entry name" value="CBS"/>
    <property type="match status" value="2"/>
</dbReference>
<comment type="caution">
    <text evidence="4">The sequence shown here is derived from an EMBL/GenBank/DDBJ whole genome shotgun (WGS) entry which is preliminary data.</text>
</comment>
<proteinExistence type="predicted"/>
<evidence type="ECO:0000256" key="1">
    <source>
        <dbReference type="ARBA" id="ARBA00023122"/>
    </source>
</evidence>
<feature type="domain" description="CBS" evidence="3">
    <location>
        <begin position="8"/>
        <end position="65"/>
    </location>
</feature>
<sequence length="157" mass="17683">MITAGDIMTKNVIVLNEEDDIKKASDIFLKYKINAIPVVNSDKKLCGIVSETDLVYQESNLHIPTLFTIFDSIFYLGSSKHFKEDVNKITATKIKDIMNKDVFYAKEAEDIYDLATVMADKKFYSIPIVNEGKEIIGIVSRYDIIKAMSQSNAKSGK</sequence>
<dbReference type="AlphaFoldDB" id="A0A520X755"/>
<keyword evidence="1 2" id="KW-0129">CBS domain</keyword>
<dbReference type="Proteomes" id="UP000322454">
    <property type="component" value="Unassembled WGS sequence"/>
</dbReference>
<dbReference type="PANTHER" id="PTHR43080:SF2">
    <property type="entry name" value="CBS DOMAIN-CONTAINING PROTEIN"/>
    <property type="match status" value="1"/>
</dbReference>
<organism evidence="4 5">
    <name type="scientific">Candidatus Acidulodesulfobacterium acidiphilum</name>
    <dbReference type="NCBI Taxonomy" id="2597224"/>
    <lineage>
        <taxon>Bacteria</taxon>
        <taxon>Deltaproteobacteria</taxon>
        <taxon>Candidatus Acidulodesulfobacterales</taxon>
        <taxon>Candidatus Acidulodesulfobacterium</taxon>
    </lineage>
</organism>
<gene>
    <name evidence="4" type="ORF">EVJ48_09630</name>
</gene>
<dbReference type="EMBL" id="SHMQ01000046">
    <property type="protein sequence ID" value="RZV37039.1"/>
    <property type="molecule type" value="Genomic_DNA"/>
</dbReference>
<name>A0A520X755_9DELT</name>
<dbReference type="InterPro" id="IPR051257">
    <property type="entry name" value="Diverse_CBS-Domain"/>
</dbReference>
<reference evidence="4 5" key="1">
    <citation type="submission" date="2019-01" db="EMBL/GenBank/DDBJ databases">
        <title>Insights into ecological role of a new deltaproteobacterial order Candidatus Sinidesulfobacterales (Sva0485) by metagenomics and metatranscriptomics.</title>
        <authorList>
            <person name="Tan S."/>
            <person name="Liu J."/>
            <person name="Fang Y."/>
            <person name="Hedlund B."/>
            <person name="Lian Z.-H."/>
            <person name="Huang L.-Y."/>
            <person name="Li J.-T."/>
            <person name="Huang L.-N."/>
            <person name="Li W.-J."/>
            <person name="Jiang H.-C."/>
            <person name="Dong H.-L."/>
            <person name="Shu W.-S."/>
        </authorList>
    </citation>
    <scope>NUCLEOTIDE SEQUENCE [LARGE SCALE GENOMIC DNA]</scope>
    <source>
        <strain evidence="4">AP4</strain>
    </source>
</reference>
<dbReference type="InterPro" id="IPR000644">
    <property type="entry name" value="CBS_dom"/>
</dbReference>
<dbReference type="SMART" id="SM00116">
    <property type="entry name" value="CBS"/>
    <property type="match status" value="2"/>
</dbReference>
<evidence type="ECO:0000313" key="4">
    <source>
        <dbReference type="EMBL" id="RZV37039.1"/>
    </source>
</evidence>
<dbReference type="PANTHER" id="PTHR43080">
    <property type="entry name" value="CBS DOMAIN-CONTAINING PROTEIN CBSX3, MITOCHONDRIAL"/>
    <property type="match status" value="1"/>
</dbReference>
<dbReference type="Pfam" id="PF00571">
    <property type="entry name" value="CBS"/>
    <property type="match status" value="2"/>
</dbReference>
<dbReference type="SUPFAM" id="SSF54631">
    <property type="entry name" value="CBS-domain pair"/>
    <property type="match status" value="1"/>
</dbReference>
<protein>
    <submittedName>
        <fullName evidence="4">CBS domain-containing protein</fullName>
    </submittedName>
</protein>
<evidence type="ECO:0000313" key="5">
    <source>
        <dbReference type="Proteomes" id="UP000322454"/>
    </source>
</evidence>